<keyword evidence="2" id="KW-1185">Reference proteome</keyword>
<reference evidence="1" key="1">
    <citation type="journal article" date="2020" name="Stud. Mycol.">
        <title>101 Dothideomycetes genomes: a test case for predicting lifestyles and emergence of pathogens.</title>
        <authorList>
            <person name="Haridas S."/>
            <person name="Albert R."/>
            <person name="Binder M."/>
            <person name="Bloem J."/>
            <person name="Labutti K."/>
            <person name="Salamov A."/>
            <person name="Andreopoulos B."/>
            <person name="Baker S."/>
            <person name="Barry K."/>
            <person name="Bills G."/>
            <person name="Bluhm B."/>
            <person name="Cannon C."/>
            <person name="Castanera R."/>
            <person name="Culley D."/>
            <person name="Daum C."/>
            <person name="Ezra D."/>
            <person name="Gonzalez J."/>
            <person name="Henrissat B."/>
            <person name="Kuo A."/>
            <person name="Liang C."/>
            <person name="Lipzen A."/>
            <person name="Lutzoni F."/>
            <person name="Magnuson J."/>
            <person name="Mondo S."/>
            <person name="Nolan M."/>
            <person name="Ohm R."/>
            <person name="Pangilinan J."/>
            <person name="Park H.-J."/>
            <person name="Ramirez L."/>
            <person name="Alfaro M."/>
            <person name="Sun H."/>
            <person name="Tritt A."/>
            <person name="Yoshinaga Y."/>
            <person name="Zwiers L.-H."/>
            <person name="Turgeon B."/>
            <person name="Goodwin S."/>
            <person name="Spatafora J."/>
            <person name="Crous P."/>
            <person name="Grigoriev I."/>
        </authorList>
    </citation>
    <scope>NUCLEOTIDE SEQUENCE</scope>
    <source>
        <strain evidence="1">CBS 121739</strain>
    </source>
</reference>
<gene>
    <name evidence="1" type="ORF">EJ05DRAFT_475096</name>
</gene>
<evidence type="ECO:0000313" key="2">
    <source>
        <dbReference type="Proteomes" id="UP000799437"/>
    </source>
</evidence>
<organism evidence="1 2">
    <name type="scientific">Pseudovirgaria hyperparasitica</name>
    <dbReference type="NCBI Taxonomy" id="470096"/>
    <lineage>
        <taxon>Eukaryota</taxon>
        <taxon>Fungi</taxon>
        <taxon>Dikarya</taxon>
        <taxon>Ascomycota</taxon>
        <taxon>Pezizomycotina</taxon>
        <taxon>Dothideomycetes</taxon>
        <taxon>Dothideomycetes incertae sedis</taxon>
        <taxon>Acrospermales</taxon>
        <taxon>Acrospermaceae</taxon>
        <taxon>Pseudovirgaria</taxon>
    </lineage>
</organism>
<name>A0A6A6WAI0_9PEZI</name>
<proteinExistence type="predicted"/>
<dbReference type="GeneID" id="54484790"/>
<dbReference type="AlphaFoldDB" id="A0A6A6WAI0"/>
<sequence length="150" mass="16703">MLLQLARVLEPGLESNPSMLSFKHHLLGSVTGMEPLVDMCCELRMKSRAISQRRGDRSLEERSFRSAGMDVRHWRRGVNVGDLYFRTEGFIGAFVTWSSSRALQATSPSPGCKDSVAVFALSFSVNIYTWCMKSRGGVSLLSGTYPDHQP</sequence>
<dbReference type="RefSeq" id="XP_033601287.1">
    <property type="nucleotide sequence ID" value="XM_033743736.1"/>
</dbReference>
<evidence type="ECO:0000313" key="1">
    <source>
        <dbReference type="EMBL" id="KAF2758836.1"/>
    </source>
</evidence>
<protein>
    <submittedName>
        <fullName evidence="1">Uncharacterized protein</fullName>
    </submittedName>
</protein>
<dbReference type="EMBL" id="ML996570">
    <property type="protein sequence ID" value="KAF2758836.1"/>
    <property type="molecule type" value="Genomic_DNA"/>
</dbReference>
<dbReference type="Proteomes" id="UP000799437">
    <property type="component" value="Unassembled WGS sequence"/>
</dbReference>
<accession>A0A6A6WAI0</accession>